<name>A0A0A9FFV1_ARUDO</name>
<evidence type="ECO:0000313" key="1">
    <source>
        <dbReference type="EMBL" id="JAE09016.1"/>
    </source>
</evidence>
<sequence>MLRQPLASSRSQRLLQLLHHHHLRLHRQWAQCLRRQCSHRCLVRLLFHSLPCRPR</sequence>
<protein>
    <submittedName>
        <fullName evidence="1">Uncharacterized protein</fullName>
    </submittedName>
</protein>
<accession>A0A0A9FFV1</accession>
<dbReference type="EMBL" id="GBRH01188880">
    <property type="protein sequence ID" value="JAE09016.1"/>
    <property type="molecule type" value="Transcribed_RNA"/>
</dbReference>
<dbReference type="AlphaFoldDB" id="A0A0A9FFV1"/>
<proteinExistence type="predicted"/>
<organism evidence="1">
    <name type="scientific">Arundo donax</name>
    <name type="common">Giant reed</name>
    <name type="synonym">Donax arundinaceus</name>
    <dbReference type="NCBI Taxonomy" id="35708"/>
    <lineage>
        <taxon>Eukaryota</taxon>
        <taxon>Viridiplantae</taxon>
        <taxon>Streptophyta</taxon>
        <taxon>Embryophyta</taxon>
        <taxon>Tracheophyta</taxon>
        <taxon>Spermatophyta</taxon>
        <taxon>Magnoliopsida</taxon>
        <taxon>Liliopsida</taxon>
        <taxon>Poales</taxon>
        <taxon>Poaceae</taxon>
        <taxon>PACMAD clade</taxon>
        <taxon>Arundinoideae</taxon>
        <taxon>Arundineae</taxon>
        <taxon>Arundo</taxon>
    </lineage>
</organism>
<reference evidence="1" key="2">
    <citation type="journal article" date="2015" name="Data Brief">
        <title>Shoot transcriptome of the giant reed, Arundo donax.</title>
        <authorList>
            <person name="Barrero R.A."/>
            <person name="Guerrero F.D."/>
            <person name="Moolhuijzen P."/>
            <person name="Goolsby J.A."/>
            <person name="Tidwell J."/>
            <person name="Bellgard S.E."/>
            <person name="Bellgard M.I."/>
        </authorList>
    </citation>
    <scope>NUCLEOTIDE SEQUENCE</scope>
    <source>
        <tissue evidence="1">Shoot tissue taken approximately 20 cm above the soil surface</tissue>
    </source>
</reference>
<reference evidence="1" key="1">
    <citation type="submission" date="2014-09" db="EMBL/GenBank/DDBJ databases">
        <authorList>
            <person name="Magalhaes I.L.F."/>
            <person name="Oliveira U."/>
            <person name="Santos F.R."/>
            <person name="Vidigal T.H.D.A."/>
            <person name="Brescovit A.D."/>
            <person name="Santos A.J."/>
        </authorList>
    </citation>
    <scope>NUCLEOTIDE SEQUENCE</scope>
    <source>
        <tissue evidence="1">Shoot tissue taken approximately 20 cm above the soil surface</tissue>
    </source>
</reference>